<dbReference type="GO" id="GO:0044550">
    <property type="term" value="P:secondary metabolite biosynthetic process"/>
    <property type="evidence" value="ECO:0007669"/>
    <property type="project" value="TreeGrafter"/>
</dbReference>
<comment type="caution">
    <text evidence="2">The sequence shown here is derived from an EMBL/GenBank/DDBJ whole genome shotgun (WGS) entry which is preliminary data.</text>
</comment>
<dbReference type="GO" id="GO:0003824">
    <property type="term" value="F:catalytic activity"/>
    <property type="evidence" value="ECO:0007669"/>
    <property type="project" value="InterPro"/>
</dbReference>
<dbReference type="Gene3D" id="3.30.559.30">
    <property type="entry name" value="Nonribosomal peptide synthetase, condensation domain"/>
    <property type="match status" value="1"/>
</dbReference>
<dbReference type="AlphaFoldDB" id="A0A135V829"/>
<dbReference type="Pfam" id="PF00668">
    <property type="entry name" value="Condensation"/>
    <property type="match status" value="1"/>
</dbReference>
<reference evidence="2 3" key="1">
    <citation type="submission" date="2014-02" db="EMBL/GenBank/DDBJ databases">
        <title>The genome sequence of Colletotrichum salicis CBS 607.94.</title>
        <authorList>
            <person name="Baroncelli R."/>
            <person name="Thon M.R."/>
        </authorList>
    </citation>
    <scope>NUCLEOTIDE SEQUENCE [LARGE SCALE GENOMIC DNA]</scope>
    <source>
        <strain evidence="2 3">CBS 607.94</strain>
    </source>
</reference>
<dbReference type="STRING" id="1209931.A0A135V829"/>
<dbReference type="OrthoDB" id="416786at2759"/>
<dbReference type="GO" id="GO:0043041">
    <property type="term" value="P:amino acid activation for nonribosomal peptide biosynthetic process"/>
    <property type="evidence" value="ECO:0007669"/>
    <property type="project" value="TreeGrafter"/>
</dbReference>
<keyword evidence="3" id="KW-1185">Reference proteome</keyword>
<dbReference type="SUPFAM" id="SSF52777">
    <property type="entry name" value="CoA-dependent acyltransferases"/>
    <property type="match status" value="1"/>
</dbReference>
<gene>
    <name evidence="2" type="ORF">CSAL01_02037</name>
</gene>
<sequence>MDGLRPVDQQLHGRDLATVSSPKIAASLRREVVTTNIDQAASRLGVTPSIIFQGAFSLWLAAAAEATDICFDYLLSGRNVALPDPQSINGTLANFLPFRTPIHPKESVRDFLGKLQDDFWDVTENGLVGLDDIYGVAGLPRKTHDNRILFLSQPFEPVAKDDPNGRY</sequence>
<evidence type="ECO:0000259" key="1">
    <source>
        <dbReference type="Pfam" id="PF00668"/>
    </source>
</evidence>
<dbReference type="PANTHER" id="PTHR45527:SF1">
    <property type="entry name" value="FATTY ACID SYNTHASE"/>
    <property type="match status" value="1"/>
</dbReference>
<dbReference type="InterPro" id="IPR001242">
    <property type="entry name" value="Condensation_dom"/>
</dbReference>
<accession>A0A135V829</accession>
<protein>
    <recommendedName>
        <fullName evidence="1">Condensation domain-containing protein</fullName>
    </recommendedName>
</protein>
<evidence type="ECO:0000313" key="3">
    <source>
        <dbReference type="Proteomes" id="UP000070121"/>
    </source>
</evidence>
<dbReference type="GO" id="GO:0031177">
    <property type="term" value="F:phosphopantetheine binding"/>
    <property type="evidence" value="ECO:0007669"/>
    <property type="project" value="TreeGrafter"/>
</dbReference>
<feature type="domain" description="Condensation" evidence="1">
    <location>
        <begin position="23"/>
        <end position="147"/>
    </location>
</feature>
<proteinExistence type="predicted"/>
<name>A0A135V829_9PEZI</name>
<dbReference type="Proteomes" id="UP000070121">
    <property type="component" value="Unassembled WGS sequence"/>
</dbReference>
<evidence type="ECO:0000313" key="2">
    <source>
        <dbReference type="EMBL" id="KXH68762.1"/>
    </source>
</evidence>
<dbReference type="GO" id="GO:0005737">
    <property type="term" value="C:cytoplasm"/>
    <property type="evidence" value="ECO:0007669"/>
    <property type="project" value="TreeGrafter"/>
</dbReference>
<dbReference type="EMBL" id="JFFI01000234">
    <property type="protein sequence ID" value="KXH68762.1"/>
    <property type="molecule type" value="Genomic_DNA"/>
</dbReference>
<dbReference type="PANTHER" id="PTHR45527">
    <property type="entry name" value="NONRIBOSOMAL PEPTIDE SYNTHETASE"/>
    <property type="match status" value="1"/>
</dbReference>
<organism evidence="2 3">
    <name type="scientific">Colletotrichum salicis</name>
    <dbReference type="NCBI Taxonomy" id="1209931"/>
    <lineage>
        <taxon>Eukaryota</taxon>
        <taxon>Fungi</taxon>
        <taxon>Dikarya</taxon>
        <taxon>Ascomycota</taxon>
        <taxon>Pezizomycotina</taxon>
        <taxon>Sordariomycetes</taxon>
        <taxon>Hypocreomycetidae</taxon>
        <taxon>Glomerellales</taxon>
        <taxon>Glomerellaceae</taxon>
        <taxon>Colletotrichum</taxon>
        <taxon>Colletotrichum acutatum species complex</taxon>
    </lineage>
</organism>